<protein>
    <submittedName>
        <fullName evidence="1">Uncharacterized protein</fullName>
    </submittedName>
</protein>
<dbReference type="AlphaFoldDB" id="A0A1L9QCA7"/>
<sequence>MDTYIKQAWSLVNEYFYSNSIDISKQVDHELVRAYLKACQKSTPKGIRIVSSGNRLYLRFKTTTKPATVNNSCNEDFTRDGCINALAKALAVFNKLKETEAESEFWSWYESEIKGIVLLKNDIITIGQAIETVKSNYLLGRDKCDRNRNDEKLTTNSLSIYNKTYGGHYKKLNPCLRLTGENIISEIMRNWGQLIISTTGSQTLCSKGFKNAYTACCKLLRDTKLSSELDKVTSYFEKLKVTRKTKMQAIDLEAFLDFRARVLGLNGYELTKAQWRNIESRKSWMKAICINLIYGFRASEFKAILNFDKAITLDGYTFYALDDPSNNENIVVIDEGFWITDTSGECHYITIKTGKRIARPMIHPDYPNLVELLGIKDPRVKIPECIPKASSNPDTIKDIYTRQMGQRLADYISQVGGQGFTQTHALRHLANYHGKLAGLTRDQRALSLGHSQTMNDKYDKHQTTRNQVNLLMADISEKSEIQRLKDELSQAQETI</sequence>
<evidence type="ECO:0000313" key="1">
    <source>
        <dbReference type="EMBL" id="OJJ11383.1"/>
    </source>
</evidence>
<accession>A0A1L9QCA7</accession>
<dbReference type="EMBL" id="MLAW01000117">
    <property type="protein sequence ID" value="OJJ11383.1"/>
    <property type="molecule type" value="Genomic_DNA"/>
</dbReference>
<keyword evidence="2" id="KW-1185">Reference proteome</keyword>
<reference evidence="1" key="1">
    <citation type="submission" date="2016-10" db="EMBL/GenBank/DDBJ databases">
        <title>CRISPR-Cas defence system in Roseofilum reptotaenium: evidence of a bacteriophage-cyanobacterium arms race in the coral black band disease.</title>
        <authorList>
            <person name="Buerger P."/>
            <person name="Wood-Charlson E.M."/>
            <person name="Weynberg K.D."/>
            <person name="Willis B."/>
            <person name="Van Oppen M.J."/>
        </authorList>
    </citation>
    <scope>NUCLEOTIDE SEQUENCE [LARGE SCALE GENOMIC DNA]</scope>
    <source>
        <strain evidence="1">AO1-A</strain>
    </source>
</reference>
<comment type="caution">
    <text evidence="1">The sequence shown here is derived from an EMBL/GenBank/DDBJ whole genome shotgun (WGS) entry which is preliminary data.</text>
</comment>
<dbReference type="Proteomes" id="UP000183940">
    <property type="component" value="Unassembled WGS sequence"/>
</dbReference>
<organism evidence="1 2">
    <name type="scientific">Roseofilum reptotaenium AO1-A</name>
    <dbReference type="NCBI Taxonomy" id="1925591"/>
    <lineage>
        <taxon>Bacteria</taxon>
        <taxon>Bacillati</taxon>
        <taxon>Cyanobacteriota</taxon>
        <taxon>Cyanophyceae</taxon>
        <taxon>Desertifilales</taxon>
        <taxon>Desertifilaceae</taxon>
        <taxon>Roseofilum</taxon>
    </lineage>
</organism>
<feature type="non-terminal residue" evidence="1">
    <location>
        <position position="495"/>
    </location>
</feature>
<name>A0A1L9QCA7_9CYAN</name>
<proteinExistence type="predicted"/>
<evidence type="ECO:0000313" key="2">
    <source>
        <dbReference type="Proteomes" id="UP000183940"/>
    </source>
</evidence>
<gene>
    <name evidence="1" type="ORF">BI308_25900</name>
</gene>